<feature type="region of interest" description="Disordered" evidence="8">
    <location>
        <begin position="403"/>
        <end position="454"/>
    </location>
</feature>
<keyword evidence="9" id="KW-1133">Transmembrane helix</keyword>
<evidence type="ECO:0000256" key="6">
    <source>
        <dbReference type="ARBA" id="ARBA00022833"/>
    </source>
</evidence>
<feature type="domain" description="RING-type" evidence="10">
    <location>
        <begin position="51"/>
        <end position="90"/>
    </location>
</feature>
<dbReference type="Pfam" id="PF00643">
    <property type="entry name" value="zf-B_box"/>
    <property type="match status" value="1"/>
</dbReference>
<protein>
    <recommendedName>
        <fullName evidence="3">RING-type E3 ubiquitin transferase</fullName>
        <ecNumber evidence="3">2.3.2.27</ecNumber>
    </recommendedName>
</protein>
<dbReference type="GO" id="GO:0005654">
    <property type="term" value="C:nucleoplasm"/>
    <property type="evidence" value="ECO:0007669"/>
    <property type="project" value="TreeGrafter"/>
</dbReference>
<accession>A0A8T1SBI1</accession>
<dbReference type="SMART" id="SM00336">
    <property type="entry name" value="BBOX"/>
    <property type="match status" value="2"/>
</dbReference>
<dbReference type="GO" id="GO:0061630">
    <property type="term" value="F:ubiquitin protein ligase activity"/>
    <property type="evidence" value="ECO:0007669"/>
    <property type="project" value="UniProtKB-EC"/>
</dbReference>
<dbReference type="Pfam" id="PF00097">
    <property type="entry name" value="zf-C3HC4"/>
    <property type="match status" value="1"/>
</dbReference>
<gene>
    <name evidence="12" type="primary">TRIM56</name>
    <name evidence="12" type="ORF">G0U57_012964</name>
</gene>
<feature type="domain" description="B box-type" evidence="11">
    <location>
        <begin position="185"/>
        <end position="226"/>
    </location>
</feature>
<dbReference type="InterPro" id="IPR000315">
    <property type="entry name" value="Znf_B-box"/>
</dbReference>
<keyword evidence="6" id="KW-0862">Zinc</keyword>
<dbReference type="GO" id="GO:0045087">
    <property type="term" value="P:innate immune response"/>
    <property type="evidence" value="ECO:0007669"/>
    <property type="project" value="TreeGrafter"/>
</dbReference>
<dbReference type="AlphaFoldDB" id="A0A8T1SBI1"/>
<dbReference type="SUPFAM" id="SSF101898">
    <property type="entry name" value="NHL repeat"/>
    <property type="match status" value="1"/>
</dbReference>
<dbReference type="InterPro" id="IPR047153">
    <property type="entry name" value="TRIM45/56/19-like"/>
</dbReference>
<evidence type="ECO:0000256" key="7">
    <source>
        <dbReference type="PROSITE-ProRule" id="PRU00024"/>
    </source>
</evidence>
<evidence type="ECO:0000259" key="10">
    <source>
        <dbReference type="PROSITE" id="PS50089"/>
    </source>
</evidence>
<comment type="similarity">
    <text evidence="2">Belongs to the TRIM/RBCC family.</text>
</comment>
<dbReference type="InterPro" id="IPR013083">
    <property type="entry name" value="Znf_RING/FYVE/PHD"/>
</dbReference>
<feature type="domain" description="B box-type" evidence="11">
    <location>
        <begin position="120"/>
        <end position="170"/>
    </location>
</feature>
<feature type="transmembrane region" description="Helical" evidence="9">
    <location>
        <begin position="21"/>
        <end position="40"/>
    </location>
</feature>
<dbReference type="PROSITE" id="PS00518">
    <property type="entry name" value="ZF_RING_1"/>
    <property type="match status" value="1"/>
</dbReference>
<dbReference type="SUPFAM" id="SSF57850">
    <property type="entry name" value="RING/U-box"/>
    <property type="match status" value="1"/>
</dbReference>
<evidence type="ECO:0000256" key="2">
    <source>
        <dbReference type="ARBA" id="ARBA00008518"/>
    </source>
</evidence>
<evidence type="ECO:0000313" key="13">
    <source>
        <dbReference type="Proteomes" id="UP000765507"/>
    </source>
</evidence>
<feature type="non-terminal residue" evidence="12">
    <location>
        <position position="1"/>
    </location>
</feature>
<dbReference type="Gene3D" id="3.30.40.10">
    <property type="entry name" value="Zinc/RING finger domain, C3HC4 (zinc finger)"/>
    <property type="match status" value="1"/>
</dbReference>
<feature type="compositionally biased region" description="Acidic residues" evidence="8">
    <location>
        <begin position="416"/>
        <end position="432"/>
    </location>
</feature>
<evidence type="ECO:0000256" key="8">
    <source>
        <dbReference type="SAM" id="MobiDB-lite"/>
    </source>
</evidence>
<dbReference type="Gene3D" id="2.120.10.30">
    <property type="entry name" value="TolB, C-terminal domain"/>
    <property type="match status" value="1"/>
</dbReference>
<evidence type="ECO:0000256" key="9">
    <source>
        <dbReference type="SAM" id="Phobius"/>
    </source>
</evidence>
<dbReference type="SMART" id="SM00184">
    <property type="entry name" value="RING"/>
    <property type="match status" value="1"/>
</dbReference>
<evidence type="ECO:0000256" key="4">
    <source>
        <dbReference type="ARBA" id="ARBA00022723"/>
    </source>
</evidence>
<dbReference type="SUPFAM" id="SSF57845">
    <property type="entry name" value="B-box zinc-binding domain"/>
    <property type="match status" value="1"/>
</dbReference>
<dbReference type="PROSITE" id="PS50089">
    <property type="entry name" value="ZF_RING_2"/>
    <property type="match status" value="1"/>
</dbReference>
<dbReference type="Proteomes" id="UP000765507">
    <property type="component" value="Unassembled WGS sequence"/>
</dbReference>
<dbReference type="InterPro" id="IPR001841">
    <property type="entry name" value="Znf_RING"/>
</dbReference>
<comment type="caution">
    <text evidence="12">The sequence shown here is derived from an EMBL/GenBank/DDBJ whole genome shotgun (WGS) entry which is preliminary data.</text>
</comment>
<keyword evidence="5 7" id="KW-0863">Zinc-finger</keyword>
<sequence>GRACAARERNVSRERPARRRSWAGGGPCLVGTMALTFMSLQELIREDFLTCKICYDLYTVPKILPCLHSYCQLCLEPLVRDGGLQCPECRLQTDVPGGASSLKTNFFINSLLELFQIKHNRELACTVCSDAQKILTATARCLDCKDFLCQSCTQGHCCSRLTLHHKVVKLEEFLAGEYDAEMRLLQELCCQDHQQEALRFFCDTCSAPICRDCRMLDHFQHKVVSMANAVQRERPSVEQLIDSLAGTITCISEQEKAVEEAIDKLKTSGENIKERITKYVDDIISYLLAQKEAVLGELSAFLIQQMEGCRLVKEELQSQRDKAISTREFSQRVLYVGKDYEILHLEGMIRNRIQELQTYIPRKLESQIPELAIAWDQPEMLSEAALFSLVFPREQPEGDLETVFEPDSEASASPSEESEDDPVLPLDSEEDSCPNCEESAPDIPDKNPSCCSRRSKRPKRVCTFEVDQCCSQAKPNITGIAVLPHAGGILLLDQENDEIKQYSAGGHFQQSIPLPDSDGVFCGVSVCGDVLACSSDSFLFFLTLEGKFLRKLLLRGSESSYAITSYEDSYIAVSEGTLCSISLYSPSGHCMGRVAPTGYHGGKFLFIAVNDWEEFIVSDFIKKQIVIIEKSGLILNVLKTSHSLLTKPFSVCVDASSNIFVVDQLKVIKLSPDGETGEVVLSNQSRLKRPRVLAVDDGGRLVLVQEDGYVHIYCF</sequence>
<dbReference type="EMBL" id="JAHGAV010000350">
    <property type="protein sequence ID" value="KAG6926037.1"/>
    <property type="molecule type" value="Genomic_DNA"/>
</dbReference>
<keyword evidence="13" id="KW-1185">Reference proteome</keyword>
<dbReference type="PROSITE" id="PS50119">
    <property type="entry name" value="ZF_BBOX"/>
    <property type="match status" value="2"/>
</dbReference>
<keyword evidence="4" id="KW-0479">Metal-binding</keyword>
<organism evidence="12 13">
    <name type="scientific">Chelydra serpentina</name>
    <name type="common">Snapping turtle</name>
    <name type="synonym">Testudo serpentina</name>
    <dbReference type="NCBI Taxonomy" id="8475"/>
    <lineage>
        <taxon>Eukaryota</taxon>
        <taxon>Metazoa</taxon>
        <taxon>Chordata</taxon>
        <taxon>Craniata</taxon>
        <taxon>Vertebrata</taxon>
        <taxon>Euteleostomi</taxon>
        <taxon>Archelosauria</taxon>
        <taxon>Testudinata</taxon>
        <taxon>Testudines</taxon>
        <taxon>Cryptodira</taxon>
        <taxon>Durocryptodira</taxon>
        <taxon>Americhelydia</taxon>
        <taxon>Chelydroidea</taxon>
        <taxon>Chelydridae</taxon>
        <taxon>Chelydra</taxon>
    </lineage>
</organism>
<evidence type="ECO:0000256" key="3">
    <source>
        <dbReference type="ARBA" id="ARBA00012483"/>
    </source>
</evidence>
<comment type="catalytic activity">
    <reaction evidence="1">
        <text>S-ubiquitinyl-[E2 ubiquitin-conjugating enzyme]-L-cysteine + [acceptor protein]-L-lysine = [E2 ubiquitin-conjugating enzyme]-L-cysteine + N(6)-ubiquitinyl-[acceptor protein]-L-lysine.</text>
        <dbReference type="EC" id="2.3.2.27"/>
    </reaction>
</comment>
<dbReference type="Gene3D" id="3.30.160.60">
    <property type="entry name" value="Classic Zinc Finger"/>
    <property type="match status" value="1"/>
</dbReference>
<evidence type="ECO:0000256" key="5">
    <source>
        <dbReference type="ARBA" id="ARBA00022771"/>
    </source>
</evidence>
<evidence type="ECO:0000259" key="11">
    <source>
        <dbReference type="PROSITE" id="PS50119"/>
    </source>
</evidence>
<evidence type="ECO:0000313" key="12">
    <source>
        <dbReference type="EMBL" id="KAG6926037.1"/>
    </source>
</evidence>
<dbReference type="EC" id="2.3.2.27" evidence="3"/>
<dbReference type="InterPro" id="IPR018957">
    <property type="entry name" value="Znf_C3HC4_RING-type"/>
</dbReference>
<reference evidence="12 13" key="1">
    <citation type="journal article" date="2020" name="G3 (Bethesda)">
        <title>Draft Genome of the Common Snapping Turtle, Chelydra serpentina, a Model for Phenotypic Plasticity in Reptiles.</title>
        <authorList>
            <person name="Das D."/>
            <person name="Singh S.K."/>
            <person name="Bierstedt J."/>
            <person name="Erickson A."/>
            <person name="Galli G.L.J."/>
            <person name="Crossley D.A. 2nd"/>
            <person name="Rhen T."/>
        </authorList>
    </citation>
    <scope>NUCLEOTIDE SEQUENCE [LARGE SCALE GENOMIC DNA]</scope>
    <source>
        <strain evidence="12">KW</strain>
    </source>
</reference>
<dbReference type="GO" id="GO:0060340">
    <property type="term" value="P:positive regulation of type I interferon-mediated signaling pathway"/>
    <property type="evidence" value="ECO:0007669"/>
    <property type="project" value="TreeGrafter"/>
</dbReference>
<dbReference type="OrthoDB" id="264520at2759"/>
<proteinExistence type="inferred from homology"/>
<keyword evidence="9" id="KW-0812">Transmembrane</keyword>
<name>A0A8T1SBI1_CHESE</name>
<evidence type="ECO:0000256" key="1">
    <source>
        <dbReference type="ARBA" id="ARBA00000900"/>
    </source>
</evidence>
<dbReference type="GO" id="GO:0008270">
    <property type="term" value="F:zinc ion binding"/>
    <property type="evidence" value="ECO:0007669"/>
    <property type="project" value="UniProtKB-KW"/>
</dbReference>
<keyword evidence="9" id="KW-0472">Membrane</keyword>
<dbReference type="InterPro" id="IPR011042">
    <property type="entry name" value="6-blade_b-propeller_TolB-like"/>
</dbReference>
<dbReference type="InterPro" id="IPR017907">
    <property type="entry name" value="Znf_RING_CS"/>
</dbReference>
<dbReference type="PANTHER" id="PTHR25462">
    <property type="entry name" value="BONUS, ISOFORM C-RELATED"/>
    <property type="match status" value="1"/>
</dbReference>
<dbReference type="PANTHER" id="PTHR25462:SF299">
    <property type="entry name" value="E3 UBIQUITIN-PROTEIN LIGASE TRIM56"/>
    <property type="match status" value="1"/>
</dbReference>